<dbReference type="eggNOG" id="COG0600">
    <property type="taxonomic scope" value="Bacteria"/>
</dbReference>
<dbReference type="PANTHER" id="PTHR30151:SF0">
    <property type="entry name" value="ABC TRANSPORTER PERMEASE PROTEIN MJ0413-RELATED"/>
    <property type="match status" value="1"/>
</dbReference>
<dbReference type="GO" id="GO:0055085">
    <property type="term" value="P:transmembrane transport"/>
    <property type="evidence" value="ECO:0007669"/>
    <property type="project" value="InterPro"/>
</dbReference>
<evidence type="ECO:0000256" key="7">
    <source>
        <dbReference type="RuleBase" id="RU363032"/>
    </source>
</evidence>
<feature type="transmembrane region" description="Helical" evidence="7">
    <location>
        <begin position="133"/>
        <end position="154"/>
    </location>
</feature>
<dbReference type="AlphaFoldDB" id="D8JT09"/>
<name>D8JT09_HYPDA</name>
<dbReference type="Gene3D" id="1.10.3720.10">
    <property type="entry name" value="MetI-like"/>
    <property type="match status" value="1"/>
</dbReference>
<keyword evidence="2 7" id="KW-0813">Transport</keyword>
<evidence type="ECO:0000313" key="10">
    <source>
        <dbReference type="Proteomes" id="UP000002033"/>
    </source>
</evidence>
<protein>
    <submittedName>
        <fullName evidence="9">Binding-protein-dependent transport systems inner membrane component</fullName>
    </submittedName>
</protein>
<dbReference type="HOGENOM" id="CLU_046113_4_0_5"/>
<evidence type="ECO:0000256" key="4">
    <source>
        <dbReference type="ARBA" id="ARBA00022692"/>
    </source>
</evidence>
<dbReference type="InterPro" id="IPR035906">
    <property type="entry name" value="MetI-like_sf"/>
</dbReference>
<evidence type="ECO:0000313" key="9">
    <source>
        <dbReference type="EMBL" id="ADJ22494.1"/>
    </source>
</evidence>
<feature type="transmembrane region" description="Helical" evidence="7">
    <location>
        <begin position="175"/>
        <end position="195"/>
    </location>
</feature>
<evidence type="ECO:0000256" key="5">
    <source>
        <dbReference type="ARBA" id="ARBA00022989"/>
    </source>
</evidence>
<comment type="subcellular location">
    <subcellularLocation>
        <location evidence="1 7">Cell membrane</location>
        <topology evidence="1 7">Multi-pass membrane protein</topology>
    </subcellularLocation>
</comment>
<keyword evidence="4 7" id="KW-0812">Transmembrane</keyword>
<comment type="similarity">
    <text evidence="7">Belongs to the binding-protein-dependent transport system permease family.</text>
</comment>
<dbReference type="KEGG" id="hdn:Hden_0674"/>
<gene>
    <name evidence="9" type="ordered locus">Hden_0674</name>
</gene>
<keyword evidence="3" id="KW-1003">Cell membrane</keyword>
<feature type="transmembrane region" description="Helical" evidence="7">
    <location>
        <begin position="231"/>
        <end position="249"/>
    </location>
</feature>
<dbReference type="OrthoDB" id="9799271at2"/>
<dbReference type="STRING" id="582899.Hden_0674"/>
<feature type="domain" description="ABC transmembrane type-1" evidence="8">
    <location>
        <begin position="68"/>
        <end position="246"/>
    </location>
</feature>
<evidence type="ECO:0000256" key="6">
    <source>
        <dbReference type="ARBA" id="ARBA00023136"/>
    </source>
</evidence>
<evidence type="ECO:0000256" key="1">
    <source>
        <dbReference type="ARBA" id="ARBA00004651"/>
    </source>
</evidence>
<accession>D8JT09</accession>
<evidence type="ECO:0000259" key="8">
    <source>
        <dbReference type="PROSITE" id="PS50928"/>
    </source>
</evidence>
<sequence>MADLVLDRIGRLGRFLWSGWVGVAGMAVFCAIWQQGHEAYGDFILPSPIATAHATLELVRAPETWRLAWATSSRAVEGFFLVAILGGAMGLAVGYSAAAMRLARPLLTIIMGVPPIAWIVLAMIWFGSTSGTVLATVVVACFPLVFATVAEATATRDRALEDMARAFGAGPLQRLSTIVIRSVAGQYFPALAISLGSAFKVAVMAELLANINGIGIALAMARSNLDVAQSIAWIVLTVAAIFIVEYGLVQPIRAELERWRDAARPWGVKR</sequence>
<keyword evidence="5 7" id="KW-1133">Transmembrane helix</keyword>
<proteinExistence type="inferred from homology"/>
<dbReference type="SUPFAM" id="SSF161098">
    <property type="entry name" value="MetI-like"/>
    <property type="match status" value="1"/>
</dbReference>
<feature type="transmembrane region" description="Helical" evidence="7">
    <location>
        <begin position="12"/>
        <end position="34"/>
    </location>
</feature>
<organism evidence="9 10">
    <name type="scientific">Hyphomicrobium denitrificans (strain ATCC 51888 / DSM 1869 / NCIMB 11706 / TK 0415)</name>
    <dbReference type="NCBI Taxonomy" id="582899"/>
    <lineage>
        <taxon>Bacteria</taxon>
        <taxon>Pseudomonadati</taxon>
        <taxon>Pseudomonadota</taxon>
        <taxon>Alphaproteobacteria</taxon>
        <taxon>Hyphomicrobiales</taxon>
        <taxon>Hyphomicrobiaceae</taxon>
        <taxon>Hyphomicrobium</taxon>
    </lineage>
</organism>
<feature type="transmembrane region" description="Helical" evidence="7">
    <location>
        <begin position="106"/>
        <end position="127"/>
    </location>
</feature>
<feature type="transmembrane region" description="Helical" evidence="7">
    <location>
        <begin position="79"/>
        <end position="99"/>
    </location>
</feature>
<evidence type="ECO:0000256" key="3">
    <source>
        <dbReference type="ARBA" id="ARBA00022475"/>
    </source>
</evidence>
<dbReference type="PROSITE" id="PS50928">
    <property type="entry name" value="ABC_TM1"/>
    <property type="match status" value="1"/>
</dbReference>
<dbReference type="InterPro" id="IPR000515">
    <property type="entry name" value="MetI-like"/>
</dbReference>
<dbReference type="EMBL" id="CP002083">
    <property type="protein sequence ID" value="ADJ22494.1"/>
    <property type="molecule type" value="Genomic_DNA"/>
</dbReference>
<keyword evidence="6 7" id="KW-0472">Membrane</keyword>
<evidence type="ECO:0000256" key="2">
    <source>
        <dbReference type="ARBA" id="ARBA00022448"/>
    </source>
</evidence>
<reference evidence="10" key="1">
    <citation type="journal article" date="2011" name="J. Bacteriol.">
        <title>Genome sequences of eight morphologically diverse alphaproteobacteria.</title>
        <authorList>
            <consortium name="US DOE Joint Genome Institute"/>
            <person name="Brown P.J."/>
            <person name="Kysela D.T."/>
            <person name="Buechlein A."/>
            <person name="Hemmerich C."/>
            <person name="Brun Y.V."/>
        </authorList>
    </citation>
    <scope>NUCLEOTIDE SEQUENCE [LARGE SCALE GENOMIC DNA]</scope>
    <source>
        <strain evidence="10">ATCC 51888 / DSM 1869 / NCIB 11706 / TK 0415</strain>
    </source>
</reference>
<dbReference type="Pfam" id="PF00528">
    <property type="entry name" value="BPD_transp_1"/>
    <property type="match status" value="1"/>
</dbReference>
<dbReference type="CDD" id="cd06261">
    <property type="entry name" value="TM_PBP2"/>
    <property type="match status" value="1"/>
</dbReference>
<dbReference type="PANTHER" id="PTHR30151">
    <property type="entry name" value="ALKANE SULFONATE ABC TRANSPORTER-RELATED, MEMBRANE SUBUNIT"/>
    <property type="match status" value="1"/>
</dbReference>
<dbReference type="Proteomes" id="UP000002033">
    <property type="component" value="Chromosome"/>
</dbReference>
<dbReference type="RefSeq" id="WP_013214711.1">
    <property type="nucleotide sequence ID" value="NC_014313.1"/>
</dbReference>
<keyword evidence="10" id="KW-1185">Reference proteome</keyword>
<dbReference type="GO" id="GO:0005886">
    <property type="term" value="C:plasma membrane"/>
    <property type="evidence" value="ECO:0007669"/>
    <property type="project" value="UniProtKB-SubCell"/>
</dbReference>